<dbReference type="InterPro" id="IPR002686">
    <property type="entry name" value="Transposase_17"/>
</dbReference>
<evidence type="ECO:0000313" key="3">
    <source>
        <dbReference type="Proteomes" id="UP000177494"/>
    </source>
</evidence>
<protein>
    <recommendedName>
        <fullName evidence="1">Transposase IS200-like domain-containing protein</fullName>
    </recommendedName>
</protein>
<feature type="domain" description="Transposase IS200-like" evidence="1">
    <location>
        <begin position="5"/>
        <end position="141"/>
    </location>
</feature>
<dbReference type="STRING" id="1802706.A3I32_03045"/>
<dbReference type="EMBL" id="MGKU01000029">
    <property type="protein sequence ID" value="OGN31930.1"/>
    <property type="molecule type" value="Genomic_DNA"/>
</dbReference>
<accession>A0A1F8H3R5</accession>
<dbReference type="SMART" id="SM01321">
    <property type="entry name" value="Y1_Tnp"/>
    <property type="match status" value="1"/>
</dbReference>
<name>A0A1F8H3R5_9BACT</name>
<dbReference type="InterPro" id="IPR036515">
    <property type="entry name" value="Transposase_17_sf"/>
</dbReference>
<proteinExistence type="predicted"/>
<dbReference type="GO" id="GO:0004803">
    <property type="term" value="F:transposase activity"/>
    <property type="evidence" value="ECO:0007669"/>
    <property type="project" value="InterPro"/>
</dbReference>
<evidence type="ECO:0000259" key="1">
    <source>
        <dbReference type="SMART" id="SM01321"/>
    </source>
</evidence>
<dbReference type="Gene3D" id="3.30.70.1290">
    <property type="entry name" value="Transposase IS200-like"/>
    <property type="match status" value="1"/>
</dbReference>
<dbReference type="Proteomes" id="UP000177494">
    <property type="component" value="Unassembled WGS sequence"/>
</dbReference>
<dbReference type="Pfam" id="PF01797">
    <property type="entry name" value="Y1_Tnp"/>
    <property type="match status" value="1"/>
</dbReference>
<dbReference type="GO" id="GO:0003677">
    <property type="term" value="F:DNA binding"/>
    <property type="evidence" value="ECO:0007669"/>
    <property type="project" value="InterPro"/>
</dbReference>
<dbReference type="SUPFAM" id="SSF143422">
    <property type="entry name" value="Transposase IS200-like"/>
    <property type="match status" value="1"/>
</dbReference>
<evidence type="ECO:0000313" key="2">
    <source>
        <dbReference type="EMBL" id="OGN31930.1"/>
    </source>
</evidence>
<dbReference type="GO" id="GO:0006313">
    <property type="term" value="P:DNA transposition"/>
    <property type="evidence" value="ECO:0007669"/>
    <property type="project" value="InterPro"/>
</dbReference>
<organism evidence="2 3">
    <name type="scientific">Candidatus Yanofskybacteria bacterium RIFCSPLOWO2_02_FULL_45_10</name>
    <dbReference type="NCBI Taxonomy" id="1802706"/>
    <lineage>
        <taxon>Bacteria</taxon>
        <taxon>Candidatus Yanofskyibacteriota</taxon>
    </lineage>
</organism>
<reference evidence="2 3" key="1">
    <citation type="journal article" date="2016" name="Nat. Commun.">
        <title>Thousands of microbial genomes shed light on interconnected biogeochemical processes in an aquifer system.</title>
        <authorList>
            <person name="Anantharaman K."/>
            <person name="Brown C.T."/>
            <person name="Hug L.A."/>
            <person name="Sharon I."/>
            <person name="Castelle C.J."/>
            <person name="Probst A.J."/>
            <person name="Thomas B.C."/>
            <person name="Singh A."/>
            <person name="Wilkins M.J."/>
            <person name="Karaoz U."/>
            <person name="Brodie E.L."/>
            <person name="Williams K.H."/>
            <person name="Hubbard S.S."/>
            <person name="Banfield J.F."/>
        </authorList>
    </citation>
    <scope>NUCLEOTIDE SEQUENCE [LARGE SCALE GENOMIC DNA]</scope>
</reference>
<gene>
    <name evidence="2" type="ORF">A3I32_03045</name>
</gene>
<dbReference type="PANTHER" id="PTHR34322:SF2">
    <property type="entry name" value="TRANSPOSASE IS200-LIKE DOMAIN-CONTAINING PROTEIN"/>
    <property type="match status" value="1"/>
</dbReference>
<comment type="caution">
    <text evidence="2">The sequence shown here is derived from an EMBL/GenBank/DDBJ whole genome shotgun (WGS) entry which is preliminary data.</text>
</comment>
<dbReference type="AlphaFoldDB" id="A0A1F8H3R5"/>
<sequence length="223" mass="26635">MELFHTLNRGVDKRSIFLDDRDRFRFIHDLYEFNDEARVLDVGYRSKTKTTLDIASPEVRKRKLLVDIHCFCLMGNHYHLLLSPRVDKGVSKFMKKLNMGYAKYFNQKYKRTGALFEGRFKSVLVNTETHFIHMPYYIHLNPLDFVSPEWRNRIVKNPKIAIEFLEKYRWSSFLDYIGKTNFPSVTARSFLLKFFKGSENYRTNTLDWIKSMNFSDIRGVTLE</sequence>
<dbReference type="PANTHER" id="PTHR34322">
    <property type="entry name" value="TRANSPOSASE, Y1_TNP DOMAIN-CONTAINING"/>
    <property type="match status" value="1"/>
</dbReference>